<sequence length="161" mass="17994">MPGPIDQLKQVLRQELAVSQKLLELSQRKRKLLLEKFSTELMTIVSEEERLVQHLMNLEDDRRAATAEVAGDAALTLEQLLERIEPADAKSDLWMLGTQLRDLGGQIRAINEENQKLLEQALELTQYTIKLITSIPGGATYGPAGPTRPKQPISALIDRKA</sequence>
<dbReference type="AlphaFoldDB" id="A0A367ZNW2"/>
<feature type="coiled-coil region" evidence="2">
    <location>
        <begin position="100"/>
        <end position="127"/>
    </location>
</feature>
<dbReference type="Proteomes" id="UP000252355">
    <property type="component" value="Unassembled WGS sequence"/>
</dbReference>
<reference evidence="4 5" key="1">
    <citation type="submission" date="2018-05" db="EMBL/GenBank/DDBJ databases">
        <title>A metagenomic window into the 2 km-deep terrestrial subsurface aquifer revealed taxonomically and functionally diverse microbial community comprising novel uncultured bacterial lineages.</title>
        <authorList>
            <person name="Kadnikov V.V."/>
            <person name="Mardanov A.V."/>
            <person name="Beletsky A.V."/>
            <person name="Banks D."/>
            <person name="Pimenov N.V."/>
            <person name="Frank Y.A."/>
            <person name="Karnachuk O.V."/>
            <person name="Ravin N.V."/>
        </authorList>
    </citation>
    <scope>NUCLEOTIDE SEQUENCE [LARGE SCALE GENOMIC DNA]</scope>
    <source>
        <strain evidence="4">BY5</strain>
    </source>
</reference>
<dbReference type="SUPFAM" id="SSF140566">
    <property type="entry name" value="FlgN-like"/>
    <property type="match status" value="1"/>
</dbReference>
<comment type="caution">
    <text evidence="4">The sequence shown here is derived from an EMBL/GenBank/DDBJ whole genome shotgun (WGS) entry which is preliminary data.</text>
</comment>
<dbReference type="GO" id="GO:0044780">
    <property type="term" value="P:bacterial-type flagellum assembly"/>
    <property type="evidence" value="ECO:0007669"/>
    <property type="project" value="InterPro"/>
</dbReference>
<dbReference type="InterPro" id="IPR036679">
    <property type="entry name" value="FlgN-like_sf"/>
</dbReference>
<dbReference type="Pfam" id="PF05130">
    <property type="entry name" value="FlgN"/>
    <property type="match status" value="1"/>
</dbReference>
<evidence type="ECO:0000313" key="4">
    <source>
        <dbReference type="EMBL" id="RCK79814.1"/>
    </source>
</evidence>
<dbReference type="EMBL" id="QOQW01000010">
    <property type="protein sequence ID" value="RCK79814.1"/>
    <property type="molecule type" value="Genomic_DNA"/>
</dbReference>
<evidence type="ECO:0000313" key="5">
    <source>
        <dbReference type="Proteomes" id="UP000252355"/>
    </source>
</evidence>
<evidence type="ECO:0000256" key="1">
    <source>
        <dbReference type="ARBA" id="ARBA00022795"/>
    </source>
</evidence>
<feature type="region of interest" description="Disordered" evidence="3">
    <location>
        <begin position="138"/>
        <end position="161"/>
    </location>
</feature>
<gene>
    <name evidence="4" type="ORF">OZSIB_3968</name>
</gene>
<dbReference type="InterPro" id="IPR007809">
    <property type="entry name" value="FlgN-like"/>
</dbReference>
<keyword evidence="1" id="KW-1005">Bacterial flagellum biogenesis</keyword>
<keyword evidence="2" id="KW-0175">Coiled coil</keyword>
<organism evidence="4 5">
    <name type="scientific">Candidatus Ozemobacter sibiricus</name>
    <dbReference type="NCBI Taxonomy" id="2268124"/>
    <lineage>
        <taxon>Bacteria</taxon>
        <taxon>Candidatus Ozemobacteria</taxon>
        <taxon>Candidatus Ozemobacterales</taxon>
        <taxon>Candidatus Ozemobacteraceae</taxon>
        <taxon>Candidatus Ozemobacter</taxon>
    </lineage>
</organism>
<evidence type="ECO:0008006" key="6">
    <source>
        <dbReference type="Google" id="ProtNLM"/>
    </source>
</evidence>
<evidence type="ECO:0000256" key="3">
    <source>
        <dbReference type="SAM" id="MobiDB-lite"/>
    </source>
</evidence>
<proteinExistence type="predicted"/>
<evidence type="ECO:0000256" key="2">
    <source>
        <dbReference type="SAM" id="Coils"/>
    </source>
</evidence>
<accession>A0A367ZNW2</accession>
<protein>
    <recommendedName>
        <fullName evidence="6">Flagellar protein FlgN</fullName>
    </recommendedName>
</protein>
<dbReference type="Gene3D" id="1.20.58.300">
    <property type="entry name" value="FlgN-like"/>
    <property type="match status" value="1"/>
</dbReference>
<feature type="compositionally biased region" description="Low complexity" evidence="3">
    <location>
        <begin position="138"/>
        <end position="148"/>
    </location>
</feature>
<name>A0A367ZNW2_9BACT</name>